<feature type="compositionally biased region" description="Low complexity" evidence="1">
    <location>
        <begin position="360"/>
        <end position="383"/>
    </location>
</feature>
<proteinExistence type="predicted"/>
<dbReference type="AlphaFoldDB" id="A0A0H2S151"/>
<feature type="compositionally biased region" description="Basic and acidic residues" evidence="1">
    <location>
        <begin position="421"/>
        <end position="445"/>
    </location>
</feature>
<feature type="region of interest" description="Disordered" evidence="1">
    <location>
        <begin position="262"/>
        <end position="288"/>
    </location>
</feature>
<reference evidence="2 3" key="1">
    <citation type="submission" date="2015-04" db="EMBL/GenBank/DDBJ databases">
        <title>Complete genome sequence of Schizopora paradoxa KUC8140, a cosmopolitan wood degrader in East Asia.</title>
        <authorList>
            <consortium name="DOE Joint Genome Institute"/>
            <person name="Min B."/>
            <person name="Park H."/>
            <person name="Jang Y."/>
            <person name="Kim J.-J."/>
            <person name="Kim K.H."/>
            <person name="Pangilinan J."/>
            <person name="Lipzen A."/>
            <person name="Riley R."/>
            <person name="Grigoriev I.V."/>
            <person name="Spatafora J.W."/>
            <person name="Choi I.-G."/>
        </authorList>
    </citation>
    <scope>NUCLEOTIDE SEQUENCE [LARGE SCALE GENOMIC DNA]</scope>
    <source>
        <strain evidence="2 3">KUC8140</strain>
    </source>
</reference>
<feature type="compositionally biased region" description="Acidic residues" evidence="1">
    <location>
        <begin position="518"/>
        <end position="528"/>
    </location>
</feature>
<dbReference type="InParanoid" id="A0A0H2S151"/>
<feature type="region of interest" description="Disordered" evidence="1">
    <location>
        <begin position="345"/>
        <end position="390"/>
    </location>
</feature>
<dbReference type="OrthoDB" id="2563191at2759"/>
<evidence type="ECO:0000313" key="2">
    <source>
        <dbReference type="EMBL" id="KLO18060.1"/>
    </source>
</evidence>
<sequence length="826" mass="91357">MDGTPAFACGCLNIKIYPKPTNDNSEKSTSREPQATNEFVEVYVGEGGIIVLYSELTLRTRSAASVDSEGQKYQTVSVKCLACDLYVYRIRTNVSSDVDAKEGPLLPSEDWAEHDILRSRTGWIEVYNANGDNRVQDASQSKLTPNTSRYFEVRLPENSGSGSLSSPNYLPKTRISIPKDYHFLPTLPEFLPQPPFTPSHPSFRRLATVANSKSTEMRQELMERCAAFAKEQVTLLQDEENKIKIELELLWNKVDEGLRKAEDERDGQTLGPLLRRRSDSPVRLGGISSSLPALSTMRGFTPSTYHGTRVTTRTASSTHISGQSGLSSSVAVTGFYHPRSRYEDNAQRTSPIANGRQLHSSVTSTSDDISITPSTLSSGSTPSDESVDLPDTLRRNMNERTDISASLQVFNSVLEQEASKRQARAEVQKSKGKGKEVVKEEDPGRSLKKPSSVSKSSGKDSEADSQTGSAKSSEPGRERRRSGSKRVTFDVEPDVVTIKREVSAEVDDDPVTSGADDLIFELEEDDEEASKQVNGVKPSTGINGRNRPKISSEEFSVKANDHPTSSSSRASERSNHRPSILPESLAALRPASLPAPSHIRPHIRPRSNIASSSRHHDESIASRNLRGKQGTNTFSHMVPRGGYYDEELRRLVGADMPSHRGSWSDNYDTWQRFQQGRRGSDSPIILEEDESTPNLETKANSWSDFNMAGIARSLPVPMAPLSQIQQQKQPAKLESTVIEEPEEESTQASATAIRQKAYAERDVKREFDPGYMDFLGGEFGEDEIDMTLPSEAEGHVSQSRSREQAFQILEARNKLPPDGMWRSLAS</sequence>
<accession>A0A0H2S151</accession>
<evidence type="ECO:0000313" key="3">
    <source>
        <dbReference type="Proteomes" id="UP000053477"/>
    </source>
</evidence>
<feature type="compositionally biased region" description="Basic and acidic residues" evidence="1">
    <location>
        <begin position="550"/>
        <end position="561"/>
    </location>
</feature>
<feature type="compositionally biased region" description="Low complexity" evidence="1">
    <location>
        <begin position="581"/>
        <end position="597"/>
    </location>
</feature>
<name>A0A0H2S151_9AGAM</name>
<organism evidence="2 3">
    <name type="scientific">Schizopora paradoxa</name>
    <dbReference type="NCBI Taxonomy" id="27342"/>
    <lineage>
        <taxon>Eukaryota</taxon>
        <taxon>Fungi</taxon>
        <taxon>Dikarya</taxon>
        <taxon>Basidiomycota</taxon>
        <taxon>Agaricomycotina</taxon>
        <taxon>Agaricomycetes</taxon>
        <taxon>Hymenochaetales</taxon>
        <taxon>Schizoporaceae</taxon>
        <taxon>Schizopora</taxon>
    </lineage>
</organism>
<evidence type="ECO:0000256" key="1">
    <source>
        <dbReference type="SAM" id="MobiDB-lite"/>
    </source>
</evidence>
<dbReference type="Proteomes" id="UP000053477">
    <property type="component" value="Unassembled WGS sequence"/>
</dbReference>
<gene>
    <name evidence="2" type="ORF">SCHPADRAFT_900052</name>
</gene>
<protein>
    <submittedName>
        <fullName evidence="2">Uncharacterized protein</fullName>
    </submittedName>
</protein>
<dbReference type="STRING" id="27342.A0A0H2S151"/>
<keyword evidence="3" id="KW-1185">Reference proteome</keyword>
<feature type="region of interest" description="Disordered" evidence="1">
    <location>
        <begin position="421"/>
        <end position="638"/>
    </location>
</feature>
<dbReference type="EMBL" id="KQ085898">
    <property type="protein sequence ID" value="KLO18060.1"/>
    <property type="molecule type" value="Genomic_DNA"/>
</dbReference>